<evidence type="ECO:0000256" key="7">
    <source>
        <dbReference type="ARBA" id="ARBA00034301"/>
    </source>
</evidence>
<gene>
    <name evidence="10" type="ORF">I8J30_07205</name>
</gene>
<dbReference type="InterPro" id="IPR051013">
    <property type="entry name" value="MBL_superfamily_lactonases"/>
</dbReference>
<keyword evidence="4" id="KW-0378">Hydrolase</keyword>
<dbReference type="RefSeq" id="WP_210656729.1">
    <property type="nucleotide sequence ID" value="NZ_JAGKSP010000002.1"/>
</dbReference>
<dbReference type="InterPro" id="IPR036866">
    <property type="entry name" value="RibonucZ/Hydroxyglut_hydro"/>
</dbReference>
<accession>A0ABS5C912</accession>
<dbReference type="InterPro" id="IPR001279">
    <property type="entry name" value="Metallo-B-lactamas"/>
</dbReference>
<organism evidence="10 11">
    <name type="scientific">Paenibacillus lignilyticus</name>
    <dbReference type="NCBI Taxonomy" id="1172615"/>
    <lineage>
        <taxon>Bacteria</taxon>
        <taxon>Bacillati</taxon>
        <taxon>Bacillota</taxon>
        <taxon>Bacilli</taxon>
        <taxon>Bacillales</taxon>
        <taxon>Paenibacillaceae</taxon>
        <taxon>Paenibacillus</taxon>
    </lineage>
</organism>
<dbReference type="Proteomes" id="UP000673394">
    <property type="component" value="Unassembled WGS sequence"/>
</dbReference>
<feature type="domain" description="Metallo-beta-lactamase" evidence="9">
    <location>
        <begin position="34"/>
        <end position="247"/>
    </location>
</feature>
<evidence type="ECO:0000256" key="8">
    <source>
        <dbReference type="ARBA" id="ARBA00048505"/>
    </source>
</evidence>
<reference evidence="10 11" key="1">
    <citation type="submission" date="2021-04" db="EMBL/GenBank/DDBJ databases">
        <title>Paenibacillus sp. DLE-14 whole genome sequence.</title>
        <authorList>
            <person name="Ham Y.J."/>
        </authorList>
    </citation>
    <scope>NUCLEOTIDE SEQUENCE [LARGE SCALE GENOMIC DNA]</scope>
    <source>
        <strain evidence="10 11">DLE-14</strain>
    </source>
</reference>
<keyword evidence="11" id="KW-1185">Reference proteome</keyword>
<dbReference type="SMART" id="SM00849">
    <property type="entry name" value="Lactamase_B"/>
    <property type="match status" value="1"/>
</dbReference>
<comment type="cofactor">
    <cofactor evidence="1">
        <name>Zn(2+)</name>
        <dbReference type="ChEBI" id="CHEBI:29105"/>
    </cofactor>
</comment>
<name>A0ABS5C912_9BACL</name>
<comment type="caution">
    <text evidence="10">The sequence shown here is derived from an EMBL/GenBank/DDBJ whole genome shotgun (WGS) entry which is preliminary data.</text>
</comment>
<evidence type="ECO:0000259" key="9">
    <source>
        <dbReference type="SMART" id="SM00849"/>
    </source>
</evidence>
<keyword evidence="5" id="KW-0862">Zinc</keyword>
<sequence length="265" mass="29867">MSVYTIKCLRTATHSAPKPVFLFMEGFGEQVHVNCYFWLIQGAGRNILVDTGMGGTHQLRYGGEYGEEFHRLDQNSRAGFPVAEGEDTISLLAKCDGLRPEDIDTVILTHLHYDHIANIPLFVNAKIYVNRRGWDFAVERGVPIFDTFPHALLRYMDNEMNEQLTLVPDEAEIVPGIRVIHVGGHTRCSQAVLIRMEDGIAAITGDVAFLYENLEREHPIGFGFSSEESVYAIRRLKREADILLPGHDAAVLERYPDGWVRGKRA</sequence>
<dbReference type="SUPFAM" id="SSF56281">
    <property type="entry name" value="Metallo-hydrolase/oxidoreductase"/>
    <property type="match status" value="1"/>
</dbReference>
<dbReference type="Pfam" id="PF00753">
    <property type="entry name" value="Lactamase_B"/>
    <property type="match status" value="1"/>
</dbReference>
<evidence type="ECO:0000313" key="11">
    <source>
        <dbReference type="Proteomes" id="UP000673394"/>
    </source>
</evidence>
<protein>
    <submittedName>
        <fullName evidence="10">N-acyl homoserine lactonase family protein</fullName>
    </submittedName>
</protein>
<comment type="function">
    <text evidence="7">Counteracts the endogenous Pycsar antiviral defense system. Phosphodiesterase that enables metal-dependent hydrolysis of host cyclic nucleotide Pycsar defense signals such as cCMP and cUMP.</text>
</comment>
<evidence type="ECO:0000256" key="6">
    <source>
        <dbReference type="ARBA" id="ARBA00034221"/>
    </source>
</evidence>
<evidence type="ECO:0000256" key="4">
    <source>
        <dbReference type="ARBA" id="ARBA00022801"/>
    </source>
</evidence>
<evidence type="ECO:0000256" key="3">
    <source>
        <dbReference type="ARBA" id="ARBA00022723"/>
    </source>
</evidence>
<evidence type="ECO:0000256" key="1">
    <source>
        <dbReference type="ARBA" id="ARBA00001947"/>
    </source>
</evidence>
<evidence type="ECO:0000256" key="2">
    <source>
        <dbReference type="ARBA" id="ARBA00007749"/>
    </source>
</evidence>
<comment type="catalytic activity">
    <reaction evidence="6">
        <text>3',5'-cyclic CMP + H2O = CMP + H(+)</text>
        <dbReference type="Rhea" id="RHEA:72675"/>
        <dbReference type="ChEBI" id="CHEBI:15377"/>
        <dbReference type="ChEBI" id="CHEBI:15378"/>
        <dbReference type="ChEBI" id="CHEBI:58003"/>
        <dbReference type="ChEBI" id="CHEBI:60377"/>
    </reaction>
    <physiologicalReaction direction="left-to-right" evidence="6">
        <dbReference type="Rhea" id="RHEA:72676"/>
    </physiologicalReaction>
</comment>
<dbReference type="PANTHER" id="PTHR42978">
    <property type="entry name" value="QUORUM-QUENCHING LACTONASE YTNP-RELATED-RELATED"/>
    <property type="match status" value="1"/>
</dbReference>
<dbReference type="PANTHER" id="PTHR42978:SF7">
    <property type="entry name" value="METALLO-HYDROLASE RV2300C-RELATED"/>
    <property type="match status" value="1"/>
</dbReference>
<dbReference type="EMBL" id="JAGKSP010000002">
    <property type="protein sequence ID" value="MBP3962492.1"/>
    <property type="molecule type" value="Genomic_DNA"/>
</dbReference>
<comment type="catalytic activity">
    <reaction evidence="8">
        <text>3',5'-cyclic UMP + H2O = UMP + H(+)</text>
        <dbReference type="Rhea" id="RHEA:70575"/>
        <dbReference type="ChEBI" id="CHEBI:15377"/>
        <dbReference type="ChEBI" id="CHEBI:15378"/>
        <dbReference type="ChEBI" id="CHEBI:57865"/>
        <dbReference type="ChEBI" id="CHEBI:184387"/>
    </reaction>
    <physiologicalReaction direction="left-to-right" evidence="8">
        <dbReference type="Rhea" id="RHEA:70576"/>
    </physiologicalReaction>
</comment>
<evidence type="ECO:0000256" key="5">
    <source>
        <dbReference type="ARBA" id="ARBA00022833"/>
    </source>
</evidence>
<proteinExistence type="inferred from homology"/>
<dbReference type="CDD" id="cd07729">
    <property type="entry name" value="AHL_lactonase_MBL-fold"/>
    <property type="match status" value="1"/>
</dbReference>
<comment type="similarity">
    <text evidence="2">Belongs to the metallo-beta-lactamase superfamily.</text>
</comment>
<keyword evidence="3" id="KW-0479">Metal-binding</keyword>
<dbReference type="Gene3D" id="3.60.15.10">
    <property type="entry name" value="Ribonuclease Z/Hydroxyacylglutathione hydrolase-like"/>
    <property type="match status" value="1"/>
</dbReference>
<evidence type="ECO:0000313" key="10">
    <source>
        <dbReference type="EMBL" id="MBP3962492.1"/>
    </source>
</evidence>